<gene>
    <name evidence="4" type="ORF">FRY97_09400</name>
</gene>
<dbReference type="Proteomes" id="UP000321580">
    <property type="component" value="Unassembled WGS sequence"/>
</dbReference>
<reference evidence="4 5" key="1">
    <citation type="submission" date="2019-08" db="EMBL/GenBank/DDBJ databases">
        <title>Genome of Phaeodactylibacter luteus.</title>
        <authorList>
            <person name="Bowman J.P."/>
        </authorList>
    </citation>
    <scope>NUCLEOTIDE SEQUENCE [LARGE SCALE GENOMIC DNA]</scope>
    <source>
        <strain evidence="4 5">KCTC 42180</strain>
    </source>
</reference>
<organism evidence="4 5">
    <name type="scientific">Phaeodactylibacter luteus</name>
    <dbReference type="NCBI Taxonomy" id="1564516"/>
    <lineage>
        <taxon>Bacteria</taxon>
        <taxon>Pseudomonadati</taxon>
        <taxon>Bacteroidota</taxon>
        <taxon>Saprospiria</taxon>
        <taxon>Saprospirales</taxon>
        <taxon>Haliscomenobacteraceae</taxon>
        <taxon>Phaeodactylibacter</taxon>
    </lineage>
</organism>
<keyword evidence="2" id="KW-0472">Membrane</keyword>
<keyword evidence="2" id="KW-1133">Transmembrane helix</keyword>
<dbReference type="PANTHER" id="PTHR30373">
    <property type="entry name" value="UPF0603 PROTEIN YGCG"/>
    <property type="match status" value="1"/>
</dbReference>
<sequence length="403" mass="45511">MARNFILYLFCLLPLFAIGQKTYTIESAPNPKSSGNGYVSDPDNFLSAEDEATLNRLCAELEQSSTAQVAIVVLGSIGSENPKDFGTRLFNHWGIGQADVDNGLLILSVMDQRRTEFETGYGMEAVLPDILCYRIGMQELVPYFREGQYGQGLIAATAEIKRLLENPDALAEIRSQPSRRKSYSQRMGFLALWLAINLIFHLFLTGYLIYSRFSKQRIYDRHQMVYKMYRWWLIIPFPLPYLLFYLGMRYWLRKLRDMPRYSPKNGKLMHKLTEEEEDQYLELGQVVEEAIRSIDYDVWATENYDDILILPYQRRWSGYSACPKCSYRTYSKTDTVVLRHATTSSTGLRQNTYVCKNCNYSRKETVVIPKVSTSSGGSSSGGGGGGSSFGGGSSGGGGGGVSW</sequence>
<feature type="compositionally biased region" description="Gly residues" evidence="1">
    <location>
        <begin position="378"/>
        <end position="403"/>
    </location>
</feature>
<dbReference type="RefSeq" id="WP_147167195.1">
    <property type="nucleotide sequence ID" value="NZ_VOOR01000016.1"/>
</dbReference>
<evidence type="ECO:0000256" key="2">
    <source>
        <dbReference type="SAM" id="Phobius"/>
    </source>
</evidence>
<evidence type="ECO:0000256" key="1">
    <source>
        <dbReference type="SAM" id="MobiDB-lite"/>
    </source>
</evidence>
<dbReference type="Pfam" id="PF04536">
    <property type="entry name" value="TPM_phosphatase"/>
    <property type="match status" value="1"/>
</dbReference>
<feature type="transmembrane region" description="Helical" evidence="2">
    <location>
        <begin position="231"/>
        <end position="252"/>
    </location>
</feature>
<comment type="caution">
    <text evidence="4">The sequence shown here is derived from an EMBL/GenBank/DDBJ whole genome shotgun (WGS) entry which is preliminary data.</text>
</comment>
<evidence type="ECO:0000313" key="5">
    <source>
        <dbReference type="Proteomes" id="UP000321580"/>
    </source>
</evidence>
<proteinExistence type="predicted"/>
<evidence type="ECO:0000313" key="4">
    <source>
        <dbReference type="EMBL" id="TXB63377.1"/>
    </source>
</evidence>
<dbReference type="OrthoDB" id="9810918at2"/>
<name>A0A5C6RMB6_9BACT</name>
<dbReference type="Gene3D" id="3.10.310.50">
    <property type="match status" value="1"/>
</dbReference>
<dbReference type="AlphaFoldDB" id="A0A5C6RMB6"/>
<protein>
    <submittedName>
        <fullName evidence="4">TPM domain-containing protein</fullName>
    </submittedName>
</protein>
<evidence type="ECO:0000259" key="3">
    <source>
        <dbReference type="Pfam" id="PF04536"/>
    </source>
</evidence>
<dbReference type="PANTHER" id="PTHR30373:SF2">
    <property type="entry name" value="UPF0603 PROTEIN YGCG"/>
    <property type="match status" value="1"/>
</dbReference>
<feature type="region of interest" description="Disordered" evidence="1">
    <location>
        <begin position="371"/>
        <end position="403"/>
    </location>
</feature>
<feature type="domain" description="TPM" evidence="3">
    <location>
        <begin position="39"/>
        <end position="162"/>
    </location>
</feature>
<feature type="transmembrane region" description="Helical" evidence="2">
    <location>
        <begin position="187"/>
        <end position="210"/>
    </location>
</feature>
<accession>A0A5C6RMB6</accession>
<keyword evidence="5" id="KW-1185">Reference proteome</keyword>
<dbReference type="EMBL" id="VOOR01000016">
    <property type="protein sequence ID" value="TXB63377.1"/>
    <property type="molecule type" value="Genomic_DNA"/>
</dbReference>
<dbReference type="InterPro" id="IPR007621">
    <property type="entry name" value="TPM_dom"/>
</dbReference>
<keyword evidence="2" id="KW-0812">Transmembrane</keyword>